<dbReference type="InterPro" id="IPR043502">
    <property type="entry name" value="DNA/RNA_pol_sf"/>
</dbReference>
<dbReference type="PANTHER" id="PTHR37984">
    <property type="entry name" value="PROTEIN CBG26694"/>
    <property type="match status" value="1"/>
</dbReference>
<dbReference type="Proteomes" id="UP000265520">
    <property type="component" value="Unassembled WGS sequence"/>
</dbReference>
<name>A0A392RB61_9FABA</name>
<dbReference type="PANTHER" id="PTHR37984:SF5">
    <property type="entry name" value="PROTEIN NYNRIN-LIKE"/>
    <property type="match status" value="1"/>
</dbReference>
<dbReference type="InterPro" id="IPR050951">
    <property type="entry name" value="Retrovirus_Pol_polyprotein"/>
</dbReference>
<dbReference type="PROSITE" id="PS50878">
    <property type="entry name" value="RT_POL"/>
    <property type="match status" value="1"/>
</dbReference>
<evidence type="ECO:0000313" key="3">
    <source>
        <dbReference type="Proteomes" id="UP000265520"/>
    </source>
</evidence>
<evidence type="ECO:0000259" key="1">
    <source>
        <dbReference type="PROSITE" id="PS50878"/>
    </source>
</evidence>
<feature type="domain" description="Reverse transcriptase" evidence="1">
    <location>
        <begin position="1"/>
        <end position="67"/>
    </location>
</feature>
<dbReference type="InterPro" id="IPR000477">
    <property type="entry name" value="RT_dom"/>
</dbReference>
<comment type="caution">
    <text evidence="2">The sequence shown here is derived from an EMBL/GenBank/DDBJ whole genome shotgun (WGS) entry which is preliminary data.</text>
</comment>
<feature type="non-terminal residue" evidence="2">
    <location>
        <position position="131"/>
    </location>
</feature>
<organism evidence="2 3">
    <name type="scientific">Trifolium medium</name>
    <dbReference type="NCBI Taxonomy" id="97028"/>
    <lineage>
        <taxon>Eukaryota</taxon>
        <taxon>Viridiplantae</taxon>
        <taxon>Streptophyta</taxon>
        <taxon>Embryophyta</taxon>
        <taxon>Tracheophyta</taxon>
        <taxon>Spermatophyta</taxon>
        <taxon>Magnoliopsida</taxon>
        <taxon>eudicotyledons</taxon>
        <taxon>Gunneridae</taxon>
        <taxon>Pentapetalae</taxon>
        <taxon>rosids</taxon>
        <taxon>fabids</taxon>
        <taxon>Fabales</taxon>
        <taxon>Fabaceae</taxon>
        <taxon>Papilionoideae</taxon>
        <taxon>50 kb inversion clade</taxon>
        <taxon>NPAAA clade</taxon>
        <taxon>Hologalegina</taxon>
        <taxon>IRL clade</taxon>
        <taxon>Trifolieae</taxon>
        <taxon>Trifolium</taxon>
    </lineage>
</organism>
<accession>A0A392RB61</accession>
<proteinExistence type="predicted"/>
<evidence type="ECO:0000313" key="2">
    <source>
        <dbReference type="EMBL" id="MCI33821.1"/>
    </source>
</evidence>
<dbReference type="EMBL" id="LXQA010207749">
    <property type="protein sequence ID" value="MCI33821.1"/>
    <property type="molecule type" value="Genomic_DNA"/>
</dbReference>
<dbReference type="Gene3D" id="3.30.70.270">
    <property type="match status" value="2"/>
</dbReference>
<dbReference type="SUPFAM" id="SSF56672">
    <property type="entry name" value="DNA/RNA polymerases"/>
    <property type="match status" value="1"/>
</dbReference>
<sequence>MDRVFSEQIGKNLEVYIDDMVVKTVEEGEHDDDLADILTSVRRYNMRLNPAKCSFGVQAGKFLGFLLTHKGIEANPKKCQAIIDMRSPTSIKEVQQLTGRIAALSRFLSCAGEKAFHFFATLRKSERFMWS</sequence>
<dbReference type="AlphaFoldDB" id="A0A392RB61"/>
<dbReference type="Pfam" id="PF00078">
    <property type="entry name" value="RVT_1"/>
    <property type="match status" value="1"/>
</dbReference>
<reference evidence="2 3" key="1">
    <citation type="journal article" date="2018" name="Front. Plant Sci.">
        <title>Red Clover (Trifolium pratense) and Zigzag Clover (T. medium) - A Picture of Genomic Similarities and Differences.</title>
        <authorList>
            <person name="Dluhosova J."/>
            <person name="Istvanek J."/>
            <person name="Nedelnik J."/>
            <person name="Repkova J."/>
        </authorList>
    </citation>
    <scope>NUCLEOTIDE SEQUENCE [LARGE SCALE GENOMIC DNA]</scope>
    <source>
        <strain evidence="3">cv. 10/8</strain>
        <tissue evidence="2">Leaf</tissue>
    </source>
</reference>
<dbReference type="InterPro" id="IPR043128">
    <property type="entry name" value="Rev_trsase/Diguanyl_cyclase"/>
</dbReference>
<keyword evidence="3" id="KW-1185">Reference proteome</keyword>
<protein>
    <recommendedName>
        <fullName evidence="1">Reverse transcriptase domain-containing protein</fullName>
    </recommendedName>
</protein>